<feature type="domain" description="UspA" evidence="2">
    <location>
        <begin position="1"/>
        <end position="145"/>
    </location>
</feature>
<dbReference type="InterPro" id="IPR006016">
    <property type="entry name" value="UspA"/>
</dbReference>
<evidence type="ECO:0000313" key="4">
    <source>
        <dbReference type="Proteomes" id="UP000290545"/>
    </source>
</evidence>
<dbReference type="Proteomes" id="UP000290545">
    <property type="component" value="Unassembled WGS sequence"/>
</dbReference>
<feature type="domain" description="UspA" evidence="2">
    <location>
        <begin position="207"/>
        <end position="273"/>
    </location>
</feature>
<dbReference type="AlphaFoldDB" id="A0A4Q1DCT0"/>
<dbReference type="CDD" id="cd00293">
    <property type="entry name" value="USP-like"/>
    <property type="match status" value="2"/>
</dbReference>
<dbReference type="PRINTS" id="PR01438">
    <property type="entry name" value="UNVRSLSTRESS"/>
</dbReference>
<dbReference type="SUPFAM" id="SSF52402">
    <property type="entry name" value="Adenine nucleotide alpha hydrolases-like"/>
    <property type="match status" value="2"/>
</dbReference>
<dbReference type="PANTHER" id="PTHR46268:SF6">
    <property type="entry name" value="UNIVERSAL STRESS PROTEIN UP12"/>
    <property type="match status" value="1"/>
</dbReference>
<dbReference type="Gene3D" id="3.40.50.12370">
    <property type="match status" value="1"/>
</dbReference>
<comment type="caution">
    <text evidence="3">The sequence shown here is derived from an EMBL/GenBank/DDBJ whole genome shotgun (WGS) entry which is preliminary data.</text>
</comment>
<reference evidence="3 4" key="1">
    <citation type="submission" date="2019-01" db="EMBL/GenBank/DDBJ databases">
        <title>Filimonas sp. strain TTM-71.</title>
        <authorList>
            <person name="Chen W.-M."/>
        </authorList>
    </citation>
    <scope>NUCLEOTIDE SEQUENCE [LARGE SCALE GENOMIC DNA]</scope>
    <source>
        <strain evidence="3 4">TTM-71</strain>
    </source>
</reference>
<dbReference type="RefSeq" id="WP_129003022.1">
    <property type="nucleotide sequence ID" value="NZ_SDHZ01000001.1"/>
</dbReference>
<protein>
    <submittedName>
        <fullName evidence="3">Universal stress protein</fullName>
    </submittedName>
</protein>
<dbReference type="PANTHER" id="PTHR46268">
    <property type="entry name" value="STRESS RESPONSE PROTEIN NHAX"/>
    <property type="match status" value="1"/>
</dbReference>
<evidence type="ECO:0000313" key="3">
    <source>
        <dbReference type="EMBL" id="RXK87272.1"/>
    </source>
</evidence>
<gene>
    <name evidence="3" type="ORF">ESB13_10960</name>
</gene>
<proteinExistence type="inferred from homology"/>
<dbReference type="OrthoDB" id="641005at2"/>
<accession>A0A4Q1DCT0</accession>
<evidence type="ECO:0000259" key="2">
    <source>
        <dbReference type="Pfam" id="PF00582"/>
    </source>
</evidence>
<comment type="similarity">
    <text evidence="1">Belongs to the universal stress protein A family.</text>
</comment>
<sequence>MKKMIVALDGLKYSESAASYAIHLAKQSNSFLAGIFLDDFTYHSYRIYDLIESGGEEKVVLEETDKAIRAESVSQFENACEEAGISFAVHHDQSIALQELLHESIYADLLVIDGKETLTHYTERSPSRFIRDLLAEAQCPVVVVPSSYRVMEKIIMLYDGSPSSVFAIRMFSYAFPVLKHLETEVVTVKDPVTAMNLPDNRLMKEFMRQHFPKATYTVLTGAAETEIVEHLKKQFGQTLVVLGAYQRGMVSRWLKTSMADVLIRELHCPLFIAHN</sequence>
<dbReference type="InterPro" id="IPR006015">
    <property type="entry name" value="Universal_stress_UspA"/>
</dbReference>
<dbReference type="EMBL" id="SDHZ01000001">
    <property type="protein sequence ID" value="RXK87272.1"/>
    <property type="molecule type" value="Genomic_DNA"/>
</dbReference>
<dbReference type="Pfam" id="PF00582">
    <property type="entry name" value="Usp"/>
    <property type="match status" value="2"/>
</dbReference>
<name>A0A4Q1DCT0_9BACT</name>
<keyword evidence="4" id="KW-1185">Reference proteome</keyword>
<evidence type="ECO:0000256" key="1">
    <source>
        <dbReference type="ARBA" id="ARBA00008791"/>
    </source>
</evidence>
<organism evidence="3 4">
    <name type="scientific">Filimonas effusa</name>
    <dbReference type="NCBI Taxonomy" id="2508721"/>
    <lineage>
        <taxon>Bacteria</taxon>
        <taxon>Pseudomonadati</taxon>
        <taxon>Bacteroidota</taxon>
        <taxon>Chitinophagia</taxon>
        <taxon>Chitinophagales</taxon>
        <taxon>Chitinophagaceae</taxon>
        <taxon>Filimonas</taxon>
    </lineage>
</organism>